<keyword evidence="2" id="KW-1185">Reference proteome</keyword>
<proteinExistence type="predicted"/>
<organism evidence="1 2">
    <name type="scientific">Aquiluna borgnonia</name>
    <dbReference type="NCBI Taxonomy" id="2499157"/>
    <lineage>
        <taxon>Bacteria</taxon>
        <taxon>Bacillati</taxon>
        <taxon>Actinomycetota</taxon>
        <taxon>Actinomycetes</taxon>
        <taxon>Micrococcales</taxon>
        <taxon>Microbacteriaceae</taxon>
        <taxon>Luna cluster</taxon>
        <taxon>Luna-1 subcluster</taxon>
        <taxon>Aquiluna</taxon>
    </lineage>
</organism>
<evidence type="ECO:0000313" key="2">
    <source>
        <dbReference type="Proteomes" id="UP000501003"/>
    </source>
</evidence>
<accession>A0A7D4QG10</accession>
<dbReference type="KEGG" id="aqg:HRU87_02970"/>
<gene>
    <name evidence="1" type="ORF">HRU87_02970</name>
</gene>
<dbReference type="EMBL" id="CP054056">
    <property type="protein sequence ID" value="QKJ25168.1"/>
    <property type="molecule type" value="Genomic_DNA"/>
</dbReference>
<sequence>MKLEELSAVMLDFDGAPVRFRYQNQDYTVASRPVRWYSRKLWWLQAQSAPKGVGQGLMEVEMWRLWAASETSRIFFELRHELPQDSWIINQINS</sequence>
<dbReference type="Proteomes" id="UP000501003">
    <property type="component" value="Chromosome"/>
</dbReference>
<dbReference type="RefSeq" id="WP_173493465.1">
    <property type="nucleotide sequence ID" value="NZ_CP054056.1"/>
</dbReference>
<protein>
    <submittedName>
        <fullName evidence="1">Uncharacterized protein</fullName>
    </submittedName>
</protein>
<name>A0A7D4QG10_9MICO</name>
<reference evidence="1 2" key="1">
    <citation type="submission" date="2020-05" db="EMBL/GenBank/DDBJ databases">
        <title>Aquirufa sp. strain 15G-AUS-rot a new Aquirufa species.</title>
        <authorList>
            <person name="Pitt A."/>
            <person name="Hahn M.W."/>
        </authorList>
    </citation>
    <scope>NUCLEOTIDE SEQUENCE [LARGE SCALE GENOMIC DNA]</scope>
    <source>
        <strain evidence="1 2">15G-AUS-rot</strain>
    </source>
</reference>
<evidence type="ECO:0000313" key="1">
    <source>
        <dbReference type="EMBL" id="QKJ25168.1"/>
    </source>
</evidence>
<dbReference type="AlphaFoldDB" id="A0A7D4QG10"/>